<comment type="caution">
    <text evidence="3">The sequence shown here is derived from an EMBL/GenBank/DDBJ whole genome shotgun (WGS) entry which is preliminary data.</text>
</comment>
<feature type="region of interest" description="Disordered" evidence="1">
    <location>
        <begin position="129"/>
        <end position="152"/>
    </location>
</feature>
<dbReference type="Proteomes" id="UP001596292">
    <property type="component" value="Unassembled WGS sequence"/>
</dbReference>
<organism evidence="3 4">
    <name type="scientific">Methylobacterium komagatae</name>
    <dbReference type="NCBI Taxonomy" id="374425"/>
    <lineage>
        <taxon>Bacteria</taxon>
        <taxon>Pseudomonadati</taxon>
        <taxon>Pseudomonadota</taxon>
        <taxon>Alphaproteobacteria</taxon>
        <taxon>Hyphomicrobiales</taxon>
        <taxon>Methylobacteriaceae</taxon>
        <taxon>Methylobacterium</taxon>
    </lineage>
</organism>
<evidence type="ECO:0000313" key="3">
    <source>
        <dbReference type="EMBL" id="MFC6789734.1"/>
    </source>
</evidence>
<evidence type="ECO:0000256" key="1">
    <source>
        <dbReference type="SAM" id="MobiDB-lite"/>
    </source>
</evidence>
<sequence>MGLRRRFAPVALVALSVPAGAEPAPHPDCALAPARMETLEGIGPRGELRFASGGRAVLDSLRWPEDDTAARERIGARAGQRLAVSPRGGPDRWGRERVGAESLTDGADLAGDLVAAGLPPSIRARRTNSAVRRSACSNNRPGGGGSACGGTIPSTRRTARPCGVSPGVTPWSKARCAMSASAARAPTSISSLAAATGLLSR</sequence>
<evidence type="ECO:0000313" key="4">
    <source>
        <dbReference type="Proteomes" id="UP001596292"/>
    </source>
</evidence>
<feature type="compositionally biased region" description="Polar residues" evidence="1">
    <location>
        <begin position="129"/>
        <end position="140"/>
    </location>
</feature>
<gene>
    <name evidence="3" type="ORF">ACFQE0_08955</name>
</gene>
<reference evidence="4" key="1">
    <citation type="journal article" date="2019" name="Int. J. Syst. Evol. Microbiol.">
        <title>The Global Catalogue of Microorganisms (GCM) 10K type strain sequencing project: providing services to taxonomists for standard genome sequencing and annotation.</title>
        <authorList>
            <consortium name="The Broad Institute Genomics Platform"/>
            <consortium name="The Broad Institute Genome Sequencing Center for Infectious Disease"/>
            <person name="Wu L."/>
            <person name="Ma J."/>
        </authorList>
    </citation>
    <scope>NUCLEOTIDE SEQUENCE [LARGE SCALE GENOMIC DNA]</scope>
    <source>
        <strain evidence="4">CCUG 48316</strain>
    </source>
</reference>
<feature type="signal peptide" evidence="2">
    <location>
        <begin position="1"/>
        <end position="21"/>
    </location>
</feature>
<name>A0ABW2BIA3_9HYPH</name>
<dbReference type="EMBL" id="JBHSWN010000001">
    <property type="protein sequence ID" value="MFC6789734.1"/>
    <property type="molecule type" value="Genomic_DNA"/>
</dbReference>
<keyword evidence="2" id="KW-0732">Signal</keyword>
<keyword evidence="4" id="KW-1185">Reference proteome</keyword>
<evidence type="ECO:0000256" key="2">
    <source>
        <dbReference type="SAM" id="SignalP"/>
    </source>
</evidence>
<feature type="chain" id="PRO_5046203642" evidence="2">
    <location>
        <begin position="22"/>
        <end position="201"/>
    </location>
</feature>
<proteinExistence type="predicted"/>
<accession>A0ABW2BIA3</accession>
<dbReference type="RefSeq" id="WP_378968882.1">
    <property type="nucleotide sequence ID" value="NZ_JBHSWN010000001.1"/>
</dbReference>
<protein>
    <submittedName>
        <fullName evidence="3">Uncharacterized protein</fullName>
    </submittedName>
</protein>